<dbReference type="Proteomes" id="UP001281761">
    <property type="component" value="Unassembled WGS sequence"/>
</dbReference>
<feature type="compositionally biased region" description="Low complexity" evidence="1">
    <location>
        <begin position="817"/>
        <end position="826"/>
    </location>
</feature>
<feature type="compositionally biased region" description="Basic residues" evidence="1">
    <location>
        <begin position="800"/>
        <end position="816"/>
    </location>
</feature>
<feature type="compositionally biased region" description="Low complexity" evidence="1">
    <location>
        <begin position="936"/>
        <end position="956"/>
    </location>
</feature>
<feature type="region of interest" description="Disordered" evidence="1">
    <location>
        <begin position="1074"/>
        <end position="1106"/>
    </location>
</feature>
<feature type="compositionally biased region" description="Low complexity" evidence="1">
    <location>
        <begin position="767"/>
        <end position="797"/>
    </location>
</feature>
<feature type="region of interest" description="Disordered" evidence="1">
    <location>
        <begin position="877"/>
        <end position="901"/>
    </location>
</feature>
<feature type="region of interest" description="Disordered" evidence="1">
    <location>
        <begin position="767"/>
        <end position="826"/>
    </location>
</feature>
<feature type="compositionally biased region" description="Low complexity" evidence="1">
    <location>
        <begin position="678"/>
        <end position="695"/>
    </location>
</feature>
<feature type="region of interest" description="Disordered" evidence="1">
    <location>
        <begin position="923"/>
        <end position="970"/>
    </location>
</feature>
<feature type="compositionally biased region" description="Low complexity" evidence="1">
    <location>
        <begin position="1037"/>
        <end position="1057"/>
    </location>
</feature>
<evidence type="ECO:0000313" key="3">
    <source>
        <dbReference type="Proteomes" id="UP001281761"/>
    </source>
</evidence>
<dbReference type="Gene3D" id="3.40.50.300">
    <property type="entry name" value="P-loop containing nucleotide triphosphate hydrolases"/>
    <property type="match status" value="1"/>
</dbReference>
<evidence type="ECO:0000256" key="1">
    <source>
        <dbReference type="SAM" id="MobiDB-lite"/>
    </source>
</evidence>
<name>A0ABQ9YBC9_9EUKA</name>
<protein>
    <recommendedName>
        <fullName evidence="4">ABC transporter domain-containing protein</fullName>
    </recommendedName>
</protein>
<dbReference type="EMBL" id="JARBJD010000019">
    <property type="protein sequence ID" value="KAK2960983.1"/>
    <property type="molecule type" value="Genomic_DNA"/>
</dbReference>
<evidence type="ECO:0000313" key="2">
    <source>
        <dbReference type="EMBL" id="KAK2960983.1"/>
    </source>
</evidence>
<feature type="compositionally biased region" description="Low complexity" evidence="1">
    <location>
        <begin position="548"/>
        <end position="557"/>
    </location>
</feature>
<dbReference type="SUPFAM" id="SSF52540">
    <property type="entry name" value="P-loop containing nucleoside triphosphate hydrolases"/>
    <property type="match status" value="1"/>
</dbReference>
<feature type="compositionally biased region" description="Low complexity" evidence="1">
    <location>
        <begin position="1080"/>
        <end position="1098"/>
    </location>
</feature>
<organism evidence="2 3">
    <name type="scientific">Blattamonas nauphoetae</name>
    <dbReference type="NCBI Taxonomy" id="2049346"/>
    <lineage>
        <taxon>Eukaryota</taxon>
        <taxon>Metamonada</taxon>
        <taxon>Preaxostyla</taxon>
        <taxon>Oxymonadida</taxon>
        <taxon>Blattamonas</taxon>
    </lineage>
</organism>
<feature type="compositionally biased region" description="Basic residues" evidence="1">
    <location>
        <begin position="959"/>
        <end position="970"/>
    </location>
</feature>
<feature type="compositionally biased region" description="Low complexity" evidence="1">
    <location>
        <begin position="359"/>
        <end position="371"/>
    </location>
</feature>
<feature type="region of interest" description="Disordered" evidence="1">
    <location>
        <begin position="337"/>
        <end position="371"/>
    </location>
</feature>
<accession>A0ABQ9YBC9</accession>
<proteinExistence type="predicted"/>
<sequence length="1192" mass="131190">MKKDDDDNTWIPDNNSVDPSQLQLSSLDSVPLLGLNDAWGGRRFVGDQAVLMPQDPFVQDTSLRSINLYGSELDKTRLECVVRACCFNTDEKAKPDGLNTFVGGHRRKLSGGQKQRMCLAHVCYSILMQREADSNTSSDSDSESNHKQAREGHSGMERVVLLNSPRSACNIQAADTPLEEGYAVPTIHSAPSPSHTMDKIDGNEEGAETESAVQSTCVITLHAIVSLFIVSVLKTLADTAVAPLEEALKEKQRKDAQTDTRSDSFNLDNIVSEAPAICQMGPGEIIVRIVAEVQDDRCHAIPLPLRVEVAVRASFCVWHLTLTLDMMEGLRVSPTVRSGLPHPPSHSISSISTHDLDPSTHSSSSSPSTPIVVSSSTPIVVVSVHSTHDSVHSLDHRLRPLRSSSTPSSTIVVVVVVSTPRSSPSSPSAPSSSTTIVVVSVRPRSHSVPLHDHRLRPLPLTIIIDSVRSHSRSSSTPSARSSRLVRRHPSVLPIVVVRPLHVVLRSHSRSSSFRPLPLTIRPPLTIVVRLRPSHVLPLDHHRLRPLRPRSSSTPSAPTHDHHRLRPLHDHHRLRPLPLTIIIDSVRSHTIIIDSVRSTIIIDSVRSHSIIIDSVRSHDHHRLRPLPLTIIIDSVRSHSIIIDSVRSHTIIIDSVRSTIIIDSVRSHTIIIDSVRSHSRSSSTPSAPRSSSTPSAPTHDHHRLRPLPLTIIIDSVRSHTRSSSTPSAPLTIIIDSVRSHTIIIDSVRSHDHHRLRPLPLTIIIDSVRSTRSSSTPSAPTRSSSTPSAPTRSSSTPSAPTHDHHRLRPLPHDHRRLRPLPRSSPSPSASLTIIDSVRFHSIVIVSVRSRSIIIDSVRSHSRSSSTPSAPTIIIDSVRSTHDHHRLRPLPRSSSTPSAPHDHHRLRPLPLTIIIDSVRSHTIIIDSVRSTHDHHRLRPLPRSSSTPSAPTRSSSTPSAPTHDHHRLRPLPHDHHRLRPLPLTIIIDSVRSHTIIIDSVRSHTIIIDSVRSHYDHHRLRPLPHDHRRLRPLPHDRHRLRPLPRSSSTPSAPSRSSSTPSAPTTIIIDSVRSHTIIIDSVRSHSRSSSTPSAPTRSSSTPSAPTHDHHRLRPLPHTIIIDSVRSHSRSSSTPKSAPWVESPGLVHAEGPSHNETYSNSVLTNNLKTAPEGTPVLNRRVTGSIISGGILEFFRMGLCS</sequence>
<comment type="caution">
    <text evidence="2">The sequence shown here is derived from an EMBL/GenBank/DDBJ whole genome shotgun (WGS) entry which is preliminary data.</text>
</comment>
<feature type="compositionally biased region" description="Basic residues" evidence="1">
    <location>
        <begin position="1013"/>
        <end position="1036"/>
    </location>
</feature>
<feature type="compositionally biased region" description="Low complexity" evidence="1">
    <location>
        <begin position="886"/>
        <end position="895"/>
    </location>
</feature>
<feature type="region of interest" description="Disordered" evidence="1">
    <location>
        <begin position="1013"/>
        <end position="1060"/>
    </location>
</feature>
<feature type="region of interest" description="Disordered" evidence="1">
    <location>
        <begin position="133"/>
        <end position="154"/>
    </location>
</feature>
<gene>
    <name evidence="2" type="ORF">BLNAU_4070</name>
</gene>
<feature type="region of interest" description="Disordered" evidence="1">
    <location>
        <begin position="544"/>
        <end position="568"/>
    </location>
</feature>
<feature type="region of interest" description="Disordered" evidence="1">
    <location>
        <begin position="674"/>
        <end position="702"/>
    </location>
</feature>
<evidence type="ECO:0008006" key="4">
    <source>
        <dbReference type="Google" id="ProtNLM"/>
    </source>
</evidence>
<keyword evidence="3" id="KW-1185">Reference proteome</keyword>
<dbReference type="PANTHER" id="PTHR24216">
    <property type="entry name" value="PAXILLIN-RELATED"/>
    <property type="match status" value="1"/>
</dbReference>
<dbReference type="InterPro" id="IPR027417">
    <property type="entry name" value="P-loop_NTPase"/>
</dbReference>
<reference evidence="2 3" key="1">
    <citation type="journal article" date="2022" name="bioRxiv">
        <title>Genomics of Preaxostyla Flagellates Illuminates Evolutionary Transitions and the Path Towards Mitochondrial Loss.</title>
        <authorList>
            <person name="Novak L.V.F."/>
            <person name="Treitli S.C."/>
            <person name="Pyrih J."/>
            <person name="Halakuc P."/>
            <person name="Pipaliya S.V."/>
            <person name="Vacek V."/>
            <person name="Brzon O."/>
            <person name="Soukal P."/>
            <person name="Eme L."/>
            <person name="Dacks J.B."/>
            <person name="Karnkowska A."/>
            <person name="Elias M."/>
            <person name="Hampl V."/>
        </authorList>
    </citation>
    <scope>NUCLEOTIDE SEQUENCE [LARGE SCALE GENOMIC DNA]</scope>
    <source>
        <strain evidence="2">NAU3</strain>
        <tissue evidence="2">Gut</tissue>
    </source>
</reference>
<feature type="compositionally biased region" description="Basic and acidic residues" evidence="1">
    <location>
        <begin position="143"/>
        <end position="154"/>
    </location>
</feature>